<gene>
    <name evidence="2" type="ORF">DU502_04055</name>
</gene>
<keyword evidence="3" id="KW-1185">Reference proteome</keyword>
<proteinExistence type="predicted"/>
<reference evidence="2 3" key="1">
    <citation type="submission" date="2018-07" db="EMBL/GenBank/DDBJ databases">
        <title>Genome sequences of Haloplanus aerogenes JCM 16430T.</title>
        <authorList>
            <person name="Kim Y.B."/>
            <person name="Roh S.W."/>
        </authorList>
    </citation>
    <scope>NUCLEOTIDE SEQUENCE [LARGE SCALE GENOMIC DNA]</scope>
    <source>
        <strain evidence="2 3">JCM 16430</strain>
    </source>
</reference>
<dbReference type="EMBL" id="CP034145">
    <property type="protein sequence ID" value="AZH24607.1"/>
    <property type="molecule type" value="Genomic_DNA"/>
</dbReference>
<dbReference type="AlphaFoldDB" id="A0A3G8QT32"/>
<evidence type="ECO:0000313" key="2">
    <source>
        <dbReference type="EMBL" id="AZH24607.1"/>
    </source>
</evidence>
<dbReference type="GeneID" id="38470431"/>
<dbReference type="Proteomes" id="UP000282007">
    <property type="component" value="Chromosome"/>
</dbReference>
<protein>
    <submittedName>
        <fullName evidence="2">Uncharacterized protein</fullName>
    </submittedName>
</protein>
<keyword evidence="1" id="KW-0812">Transmembrane</keyword>
<keyword evidence="1" id="KW-1133">Transmembrane helix</keyword>
<accession>A0A3G8QT32</accession>
<sequence length="115" mass="12580">MILPLQTGIQSGPEPWTSLVMFIGVFVVVYLLGRFTLLRVTNSFTAKYAPWTGDMSNLASRVFLILLALSAGLMGAGWYSARFLLILLGVLLVGILLGGVVWFESLLGRNNMNTQ</sequence>
<keyword evidence="1" id="KW-0472">Membrane</keyword>
<feature type="transmembrane region" description="Helical" evidence="1">
    <location>
        <begin position="16"/>
        <end position="37"/>
    </location>
</feature>
<feature type="transmembrane region" description="Helical" evidence="1">
    <location>
        <begin position="83"/>
        <end position="103"/>
    </location>
</feature>
<dbReference type="RefSeq" id="WP_124897011.1">
    <property type="nucleotide sequence ID" value="NZ_CP034145.1"/>
</dbReference>
<name>A0A3G8QT32_9EURY</name>
<evidence type="ECO:0000256" key="1">
    <source>
        <dbReference type="SAM" id="Phobius"/>
    </source>
</evidence>
<evidence type="ECO:0000313" key="3">
    <source>
        <dbReference type="Proteomes" id="UP000282007"/>
    </source>
</evidence>
<dbReference type="KEGG" id="haer:DU502_04055"/>
<feature type="transmembrane region" description="Helical" evidence="1">
    <location>
        <begin position="58"/>
        <end position="77"/>
    </location>
</feature>
<organism evidence="2 3">
    <name type="scientific">Haloplanus aerogenes</name>
    <dbReference type="NCBI Taxonomy" id="660522"/>
    <lineage>
        <taxon>Archaea</taxon>
        <taxon>Methanobacteriati</taxon>
        <taxon>Methanobacteriota</taxon>
        <taxon>Stenosarchaea group</taxon>
        <taxon>Halobacteria</taxon>
        <taxon>Halobacteriales</taxon>
        <taxon>Haloferacaceae</taxon>
        <taxon>Haloplanus</taxon>
    </lineage>
</organism>